<dbReference type="FunFam" id="3.40.50.12780:FF:000014">
    <property type="entry name" value="Nonribosomal peptide synthetase 1"/>
    <property type="match status" value="1"/>
</dbReference>
<dbReference type="FunFam" id="3.30.300.30:FF:000015">
    <property type="entry name" value="Nonribosomal peptide synthase SidD"/>
    <property type="match status" value="3"/>
</dbReference>
<dbReference type="PANTHER" id="PTHR45527:SF16">
    <property type="entry name" value="NONRIBOSOMAL PEPTIDE SYNTHASE ATNA-RELATED"/>
    <property type="match status" value="1"/>
</dbReference>
<evidence type="ECO:0000256" key="7">
    <source>
        <dbReference type="SAM" id="MobiDB-lite"/>
    </source>
</evidence>
<dbReference type="InterPro" id="IPR020845">
    <property type="entry name" value="AMP-binding_CS"/>
</dbReference>
<dbReference type="GO" id="GO:0005737">
    <property type="term" value="C:cytoplasm"/>
    <property type="evidence" value="ECO:0007669"/>
    <property type="project" value="TreeGrafter"/>
</dbReference>
<dbReference type="SUPFAM" id="SSF47336">
    <property type="entry name" value="ACP-like"/>
    <property type="match status" value="3"/>
</dbReference>
<feature type="compositionally biased region" description="Basic and acidic residues" evidence="7">
    <location>
        <begin position="21"/>
        <end position="33"/>
    </location>
</feature>
<evidence type="ECO:0000256" key="1">
    <source>
        <dbReference type="ARBA" id="ARBA00005107"/>
    </source>
</evidence>
<dbReference type="GO" id="GO:0016874">
    <property type="term" value="F:ligase activity"/>
    <property type="evidence" value="ECO:0007669"/>
    <property type="project" value="UniProtKB-KW"/>
</dbReference>
<dbReference type="Pfam" id="PF00501">
    <property type="entry name" value="AMP-binding"/>
    <property type="match status" value="3"/>
</dbReference>
<feature type="domain" description="Carrier" evidence="8">
    <location>
        <begin position="1916"/>
        <end position="1992"/>
    </location>
</feature>
<dbReference type="Gene3D" id="3.30.559.10">
    <property type="entry name" value="Chloramphenicol acetyltransferase-like domain"/>
    <property type="match status" value="3"/>
</dbReference>
<comment type="pathway">
    <text evidence="1">Alkaloid biosynthesis; ergot alkaloid biosynthesis.</text>
</comment>
<dbReference type="GO" id="GO:0031177">
    <property type="term" value="F:phosphopantetheine binding"/>
    <property type="evidence" value="ECO:0007669"/>
    <property type="project" value="TreeGrafter"/>
</dbReference>
<evidence type="ECO:0000256" key="4">
    <source>
        <dbReference type="ARBA" id="ARBA00022598"/>
    </source>
</evidence>
<dbReference type="SUPFAM" id="SSF56801">
    <property type="entry name" value="Acetyl-CoA synthetase-like"/>
    <property type="match status" value="3"/>
</dbReference>
<dbReference type="InterPro" id="IPR045851">
    <property type="entry name" value="AMP-bd_C_sf"/>
</dbReference>
<gene>
    <name evidence="9" type="primary">lpsA</name>
</gene>
<organism evidence="9">
    <name type="scientific">Periglandula ipomoeae</name>
    <dbReference type="NCBI Taxonomy" id="1037530"/>
    <lineage>
        <taxon>Eukaryota</taxon>
        <taxon>Fungi</taxon>
        <taxon>Dikarya</taxon>
        <taxon>Ascomycota</taxon>
        <taxon>Pezizomycotina</taxon>
        <taxon>Sordariomycetes</taxon>
        <taxon>Hypocreomycetidae</taxon>
        <taxon>Hypocreales</taxon>
        <taxon>Clavicipitaceae</taxon>
        <taxon>Periglandula</taxon>
    </lineage>
</organism>
<dbReference type="PANTHER" id="PTHR45527">
    <property type="entry name" value="NONRIBOSOMAL PEPTIDE SYNTHETASE"/>
    <property type="match status" value="1"/>
</dbReference>
<name>G9FM40_9HYPO</name>
<dbReference type="PROSITE" id="PS00012">
    <property type="entry name" value="PHOSPHOPANTETHEINE"/>
    <property type="match status" value="1"/>
</dbReference>
<evidence type="ECO:0000256" key="6">
    <source>
        <dbReference type="ARBA" id="ARBA00029454"/>
    </source>
</evidence>
<protein>
    <submittedName>
        <fullName evidence="9">Lysergyl peptide synthetase subunit 1 LPS1</fullName>
    </submittedName>
</protein>
<dbReference type="InterPro" id="IPR001242">
    <property type="entry name" value="Condensation_dom"/>
</dbReference>
<dbReference type="GO" id="GO:0016740">
    <property type="term" value="F:transferase activity"/>
    <property type="evidence" value="ECO:0007669"/>
    <property type="project" value="UniProtKB-KW"/>
</dbReference>
<keyword evidence="4" id="KW-0436">Ligase</keyword>
<feature type="domain" description="Carrier" evidence="8">
    <location>
        <begin position="3005"/>
        <end position="3081"/>
    </location>
</feature>
<keyword evidence="5" id="KW-0808">Transferase</keyword>
<feature type="compositionally biased region" description="Polar residues" evidence="7">
    <location>
        <begin position="34"/>
        <end position="45"/>
    </location>
</feature>
<dbReference type="InterPro" id="IPR023213">
    <property type="entry name" value="CAT-like_dom_sf"/>
</dbReference>
<comment type="similarity">
    <text evidence="6">Belongs to the NRP synthetase family.</text>
</comment>
<evidence type="ECO:0000256" key="3">
    <source>
        <dbReference type="ARBA" id="ARBA00022553"/>
    </source>
</evidence>
<proteinExistence type="inferred from homology"/>
<dbReference type="InterPro" id="IPR042099">
    <property type="entry name" value="ANL_N_sf"/>
</dbReference>
<evidence type="ECO:0000256" key="5">
    <source>
        <dbReference type="ARBA" id="ARBA00022679"/>
    </source>
</evidence>
<dbReference type="Gene3D" id="1.10.1200.10">
    <property type="entry name" value="ACP-like"/>
    <property type="match status" value="3"/>
</dbReference>
<dbReference type="CDD" id="cd19545">
    <property type="entry name" value="FUM14_C_NRPS-like"/>
    <property type="match status" value="1"/>
</dbReference>
<evidence type="ECO:0000256" key="2">
    <source>
        <dbReference type="ARBA" id="ARBA00022450"/>
    </source>
</evidence>
<dbReference type="Gene3D" id="3.40.50.12780">
    <property type="entry name" value="N-terminal domain of ligase-like"/>
    <property type="match status" value="3"/>
</dbReference>
<dbReference type="CDD" id="cd19542">
    <property type="entry name" value="CT_NRPS-like"/>
    <property type="match status" value="2"/>
</dbReference>
<dbReference type="PROSITE" id="PS00455">
    <property type="entry name" value="AMP_BINDING"/>
    <property type="match status" value="2"/>
</dbReference>
<dbReference type="CDD" id="cd05918">
    <property type="entry name" value="A_NRPS_SidN3_like"/>
    <property type="match status" value="3"/>
</dbReference>
<dbReference type="InterPro" id="IPR000873">
    <property type="entry name" value="AMP-dep_synth/lig_dom"/>
</dbReference>
<dbReference type="Pfam" id="PF00550">
    <property type="entry name" value="PP-binding"/>
    <property type="match status" value="3"/>
</dbReference>
<dbReference type="InterPro" id="IPR010071">
    <property type="entry name" value="AA_adenyl_dom"/>
</dbReference>
<dbReference type="EMBL" id="JN182229">
    <property type="protein sequence ID" value="AEV21218.1"/>
    <property type="molecule type" value="Genomic_DNA"/>
</dbReference>
<dbReference type="Gene3D" id="3.30.300.30">
    <property type="match status" value="3"/>
</dbReference>
<keyword evidence="3" id="KW-0597">Phosphoprotein</keyword>
<dbReference type="GO" id="GO:0043041">
    <property type="term" value="P:amino acid activation for nonribosomal peptide biosynthetic process"/>
    <property type="evidence" value="ECO:0007669"/>
    <property type="project" value="TreeGrafter"/>
</dbReference>
<evidence type="ECO:0000259" key="8">
    <source>
        <dbReference type="PROSITE" id="PS50075"/>
    </source>
</evidence>
<dbReference type="InterPro" id="IPR009081">
    <property type="entry name" value="PP-bd_ACP"/>
</dbReference>
<dbReference type="InterPro" id="IPR006162">
    <property type="entry name" value="Ppantetheine_attach_site"/>
</dbReference>
<accession>G9FM40</accession>
<dbReference type="SUPFAM" id="SSF52777">
    <property type="entry name" value="CoA-dependent acyltransferases"/>
    <property type="match status" value="7"/>
</dbReference>
<dbReference type="NCBIfam" id="NF003417">
    <property type="entry name" value="PRK04813.1"/>
    <property type="match status" value="3"/>
</dbReference>
<dbReference type="Gene3D" id="3.30.559.30">
    <property type="entry name" value="Nonribosomal peptide synthetase, condensation domain"/>
    <property type="match status" value="4"/>
</dbReference>
<dbReference type="GO" id="GO:0044550">
    <property type="term" value="P:secondary metabolite biosynthetic process"/>
    <property type="evidence" value="ECO:0007669"/>
    <property type="project" value="TreeGrafter"/>
</dbReference>
<dbReference type="PROSITE" id="PS50075">
    <property type="entry name" value="CARRIER"/>
    <property type="match status" value="3"/>
</dbReference>
<keyword evidence="2" id="KW-0596">Phosphopantetheine</keyword>
<dbReference type="NCBIfam" id="TIGR01733">
    <property type="entry name" value="AA-adenyl-dom"/>
    <property type="match status" value="2"/>
</dbReference>
<feature type="domain" description="Carrier" evidence="8">
    <location>
        <begin position="836"/>
        <end position="913"/>
    </location>
</feature>
<dbReference type="Pfam" id="PF00668">
    <property type="entry name" value="Condensation"/>
    <property type="match status" value="3"/>
</dbReference>
<reference evidence="9" key="1">
    <citation type="submission" date="2011-06" db="EMBL/GenBank/DDBJ databases">
        <title>The genome sequence of Periglandula ipomoeae lasaF13.</title>
        <authorList>
            <person name="Florea S."/>
            <person name="Johnson R.D."/>
            <person name="Panaccione D.G."/>
            <person name="Voisey C.R."/>
            <person name="Schardl C.L."/>
        </authorList>
    </citation>
    <scope>NUCLEOTIDE SEQUENCE</scope>
    <source>
        <strain evidence="9">LasaF13</strain>
    </source>
</reference>
<feature type="region of interest" description="Disordered" evidence="7">
    <location>
        <begin position="21"/>
        <end position="45"/>
    </location>
</feature>
<dbReference type="FunFam" id="1.10.1200.10:FF:000005">
    <property type="entry name" value="Nonribosomal peptide synthetase 1"/>
    <property type="match status" value="1"/>
</dbReference>
<dbReference type="InterPro" id="IPR036736">
    <property type="entry name" value="ACP-like_sf"/>
</dbReference>
<evidence type="ECO:0000313" key="9">
    <source>
        <dbReference type="EMBL" id="AEV21218.1"/>
    </source>
</evidence>
<sequence>MPVEKYSSIAVNPTLSIDHNKSIGDLTGDKNTADQDVSSDSEGSISNTYQPCILTGFRPVATRSSPPRIQSARVNDKGSISKLKIFVDENDISATAAYKGAWAIVLGTYLARSYVSLDYGVISRKALVTETTCNARRPIEIIPCTIRFKVSDTLLDIIRQDSICTHTESYQKFAVPPIENDNRCNTCVIHWAGESFSEDLQSSALMRVLVEAEQLAKYDCIVNFTSEMQCIISYRDHFMSAGQADHLAATLLVVLNYIADAPQQSLANMDMFSSLDHQKLSRWNQKAPVASEVCVHHLIEQSRRSRPDFQAVVSWDGSLTYDEIDRLSSNLAHRLRDAGVRPGVFVAMCLDRCKWIPVGMLGIMKAGGAFCALDPSYPVSRLTDMCQTLKIPIVLTTQSNFQQASLLPGTVFVLGDDLYTESAYPGAQQPVFRSYVSPNDPVYVVFTSGSTGNPKGITMEHRSFSSCALSSMEPLHILPQDRILHFSSYAFDLSIFEILTPLVAGATVAIPSEQARRENLPHAITELGATWAFLTPTVARMYRPMQVPLLKTLCLGGEAISASDIELWLSKNLITGYNPAECCPLGISGPANQHMPRALGSAFSSQVAWVVDPKDHRKLLPVGAIGELVIEGPNVARGYIHDPTCSASDTPFLVTPPPWLSRFRTNLNRGTRLYLTGDLARYGDDGAVHFMGRKDLQVKIHGQRVELAEIEYHLDQHFQLLAAKVIVETLPVSGRTILAALILPDQRLENDEEPRKSLLMELREVNQDFQAKLASAASKLQLALPKHMVPSVYLPIRHVPMSESGKIDRRRLKSLVLSLSPEDLYGSRKPTRPGEEPASDTEKLLRSLFAQTLDLPHTQIKLDSNFFQLGGDSVLAIKLLALALEQGIRSIAYQDIFNHPTLRDLSLASTPTSSSGPIPLVTEETTPFSLVKDPELLIQTASEQCGVSKADIEDIYPCTHLQQSLIASTAHNSNAYVAILSFTLNGGIDRGRLKRAWHIAFNGHAMLRTRLIQVDTGDCYQVVIQGPPCWTENNELSDDDITNLSRASFGLGLPLIQSHLANDRLYVAMHHALYDGWSLPILIDELDLAYRELSVRRLPPLKNYVNYMMNSAASAASFWRAELEDANPVHFPAPPCLDYKPQPCASLTVSVPLVDSARRNVTLATEIQLAWAITTYMYTGCRDVIFGLISSGRAAPVTDIESILGPTLACTPLRISIDPDGELGEALEELQYTLVEQSRFVHFGAHRIMQLGPNAAAACNFQTVLAVEADRPDRVVGSWFTQHEFLSDMTSFSSHALTLRCKLFPKIVEINAIYDNAMVDDRQMHRILSQFEHVLTQVHSTESVNDNIGGLDKLSGSDWLELQAWNTTLLPPHPKGIRAQQVIQEKCRARPDAAAIHAWDGDVTYGELENRAEKLAGLVRTYISKPNQVVALYFSKSWLTVVAQLAVLKAGAAFMTLDISQPAQHLREISVAVRPVLVLTSGELYSEAAELEMAAVLGIDKGALSNATVASQTCSTVESDIMYSIATSGTTGMPKIVVIDHQAFMTNSRPMIDRLGITAESRVFQFSGYSFDLMIVEHFLTLLAGGCICIPSLHDRDNHLAASIVELRANWAASPSSVLQLLDPTSVPTITTLMQGGERLHQVIIDRWASHARLLNAYGPTECSVIAFVSDPVSPDTKDPQNIGFATGGVGWIVDAEHSDSLPVPIGAEGELIIEGPILSQGYLDDAEKTNAAFVPLPDWLKAFRDGPAQGRIYRTGDIVRHNSDGSISFLRRKDSQVKVRGQRLELLDVEHHVERCFAGAHQVVVDIVQIPGTQSTVLVALVLAQSAMLDQQDLETTSGGLAILPKDSSFIADANAAELALRDRVPGYMVPDLFVPVSEFPREVSGKVGRKAIKQHLTSLFQQDWMKYVSTGKVAPSTAMERELQTIWAHILHVEPHTFGVHDSFFRLGGDSISSMQVAAECSAAGINITVKDMFEKRTIRKLALGRTATQQNVSSSKDDESGMMEEKAPAFYPEGKLEVYMERVQSQLGQAVERIYPCSPVQQGILMSHTRNPDHYDEIVQWRVVSNAPIDTSRLHNAWLQVVSRHSILRTLFLNVSEDHFLDQVVLKHYSPDISVCNGEEETTYRPLEDFLPLHHLRVNRLSADNVTVCLRIHHALVDGTSLHIIKRDLELAYQGRLAVLDEPPAYHEYISYLQNSRSQRSPEEYWKSYLQGATCCLFPAVKDRTVQDRQYFGAVNLELESTVKLTQFCEKYKLAMTVVLHIVWAIIVQRYTATDEVCFGYMTSGRHASVANVHNIVGPLFNMLVARVGLAYDQSLLSMMYKYQESFISSLDHQHQPLVETLHSIGSSAGDLFNTLITVFNDQPEIQLAQQQSALSLIGDGIQSRSEYPITLNILNRADKMQMQLSYHTSWLSAIFAETIAKTFRFVLQKILEQPNRLLSGLQVLDEEQMNNTYAQNRCVAPPLNDFIHGTIHQQCLRSPDSQSVCSWDGNFTYRQLDGLCSVLAEELIRKGAGPEVTIPILLEKTRWTPVAMLAVLKSGSSFVLMDSSHPVARLRTIFIAISPPMIIVSAQTRSKATSFSKNMIELGDWLAEGVQITEQHTRQNVFLKENNAAYLVFTSGSTGKPKGAIIEHSSLSTAAECLAARLHINSASRVLQFSSHAWDIPVMDILLTLRVGGCVCIPSEEERTDNLVQTANRMKVNWAILTPTVARLFRPQDFAHLQTLVLAGEALSSTDITTWCDRVRLIQGYGPAECTVISTVTEPLTSSDNPRYIGRPSGCVAWVVNRDNHNLLAPPGAIGELVLEGPIVGRGYFRDPERSAAAFVSPPAWLLNLRGHESSIRLYKTGDLVRQDVSSGLLTFLCRKDDQVKVRGQRVEPGEVETQVSQVFPGSQVIVLVVKRSDTAILVALILQKDEAGSFPTKTGNVIPPPSSAFAESVRAAFSRLRETMPTYMIPSFILPLAHLPKASTGKADRKLLQDCVASLSNDELEEYIAANVSRRVASTAVEAQLQELVGQVLHKPSHTIPLDEDLFRLGIDSLTAMTFATAARGCGWEVSVPIIFQHSRLSDLALLLDRGQHSKQGPLKEPPIPNPLASFLPEICTKWHLQEDQITHIVPTTYYQQMALASDHDAFIGLHFSRPIASEALKSAASRLVKQHSIFRTVFIPFQNAYVQLTLRDFDLPSQEIQSNEAELSTVIEFFCREAAKNAAEFGVPHAKLVLILNKEGGCLSALLRLQRAQFDGVAVTRMMADWRSALEEEPSLPVLTLDYADFVLGRIAQNTPEVFEMWRDVLQGSSMTYLFPQHEYIRMTDRSRTERLVTSSCDIPLPEPVEGFTMATVAKAAWAMCLARQAQRQDVLFLQLVRNRHLALDGIDKMIGCCINYIPVRVPLQPDWTASDLLHWVQQQHIRTMTGDTVDWDDVVAKSTTWPSDTEFGSVLHYLSAPAAPAYDFPGDICGRFQLYDNKMLHTCPLVTCIVFPSRTDPSLKELKIIVTSAVCGQEMANRLLSMFRTMLHQANNHPDKLISDLLRMESRIS</sequence>